<dbReference type="PROSITE" id="PS52004">
    <property type="entry name" value="KS3_2"/>
    <property type="match status" value="1"/>
</dbReference>
<keyword evidence="10" id="KW-0560">Oxidoreductase</keyword>
<dbReference type="InterPro" id="IPR042104">
    <property type="entry name" value="PKS_dehydratase_sf"/>
</dbReference>
<evidence type="ECO:0000256" key="16">
    <source>
        <dbReference type="PROSITE-ProRule" id="PRU01363"/>
    </source>
</evidence>
<feature type="domain" description="PKS/mFAS DH" evidence="19">
    <location>
        <begin position="864"/>
        <end position="1135"/>
    </location>
</feature>
<dbReference type="PANTHER" id="PTHR43775:SF7">
    <property type="entry name" value="FATTY ACID SYNTHASE"/>
    <property type="match status" value="1"/>
</dbReference>
<feature type="region of interest" description="C-terminal hotdog fold" evidence="16">
    <location>
        <begin position="1003"/>
        <end position="1135"/>
    </location>
</feature>
<dbReference type="Pfam" id="PF21149">
    <property type="entry name" value="FAS_pseudo-KR"/>
    <property type="match status" value="1"/>
</dbReference>
<evidence type="ECO:0000256" key="12">
    <source>
        <dbReference type="ARBA" id="ARBA00023098"/>
    </source>
</evidence>
<evidence type="ECO:0000256" key="7">
    <source>
        <dbReference type="ARBA" id="ARBA00022801"/>
    </source>
</evidence>
<keyword evidence="8" id="KW-0276">Fatty acid metabolism</keyword>
<evidence type="ECO:0000256" key="11">
    <source>
        <dbReference type="ARBA" id="ARBA00023027"/>
    </source>
</evidence>
<keyword evidence="21" id="KW-1185">Reference proteome</keyword>
<evidence type="ECO:0000256" key="9">
    <source>
        <dbReference type="ARBA" id="ARBA00022857"/>
    </source>
</evidence>
<dbReference type="SMART" id="SM00829">
    <property type="entry name" value="PKS_ER"/>
    <property type="match status" value="1"/>
</dbReference>
<keyword evidence="4" id="KW-0444">Lipid biosynthesis</keyword>
<keyword evidence="12" id="KW-0443">Lipid metabolism</keyword>
<dbReference type="InterPro" id="IPR036291">
    <property type="entry name" value="NAD(P)-bd_dom_sf"/>
</dbReference>
<dbReference type="Pfam" id="PF00550">
    <property type="entry name" value="PP-binding"/>
    <property type="match status" value="1"/>
</dbReference>
<dbReference type="EC" id="2.3.1.85" evidence="1"/>
<keyword evidence="6" id="KW-0808">Transferase</keyword>
<dbReference type="Gene3D" id="3.30.70.3290">
    <property type="match status" value="1"/>
</dbReference>
<keyword evidence="5" id="KW-0597">Phosphoprotein</keyword>
<dbReference type="InterPro" id="IPR020841">
    <property type="entry name" value="PKS_Beta-ketoAc_synthase_dom"/>
</dbReference>
<dbReference type="PROSITE" id="PS50075">
    <property type="entry name" value="CARRIER"/>
    <property type="match status" value="1"/>
</dbReference>
<keyword evidence="14" id="KW-0511">Multifunctional enzyme</keyword>
<dbReference type="InterPro" id="IPR014030">
    <property type="entry name" value="Ketoacyl_synth_N"/>
</dbReference>
<dbReference type="GO" id="GO:0016787">
    <property type="term" value="F:hydrolase activity"/>
    <property type="evidence" value="ECO:0007669"/>
    <property type="project" value="UniProtKB-KW"/>
</dbReference>
<dbReference type="Proteomes" id="UP001367676">
    <property type="component" value="Unassembled WGS sequence"/>
</dbReference>
<gene>
    <name evidence="20" type="ORF">V9T40_009366</name>
</gene>
<dbReference type="SUPFAM" id="SSF51735">
    <property type="entry name" value="NAD(P)-binding Rossmann-fold domains"/>
    <property type="match status" value="1"/>
</dbReference>
<dbReference type="Pfam" id="PF02801">
    <property type="entry name" value="Ketoacyl-synt_C"/>
    <property type="match status" value="1"/>
</dbReference>
<evidence type="ECO:0000256" key="5">
    <source>
        <dbReference type="ARBA" id="ARBA00022553"/>
    </source>
</evidence>
<evidence type="ECO:0000256" key="8">
    <source>
        <dbReference type="ARBA" id="ARBA00022832"/>
    </source>
</evidence>
<accession>A0AAN9Y8Z6</accession>
<dbReference type="SMART" id="SM00825">
    <property type="entry name" value="PKS_KS"/>
    <property type="match status" value="1"/>
</dbReference>
<dbReference type="InterPro" id="IPR018201">
    <property type="entry name" value="Ketoacyl_synth_AS"/>
</dbReference>
<evidence type="ECO:0000259" key="18">
    <source>
        <dbReference type="PROSITE" id="PS52004"/>
    </source>
</evidence>
<dbReference type="InterPro" id="IPR032821">
    <property type="entry name" value="PKS_assoc"/>
</dbReference>
<evidence type="ECO:0000256" key="1">
    <source>
        <dbReference type="ARBA" id="ARBA00012873"/>
    </source>
</evidence>
<evidence type="ECO:0000256" key="3">
    <source>
        <dbReference type="ARBA" id="ARBA00022450"/>
    </source>
</evidence>
<dbReference type="Gene3D" id="3.90.180.10">
    <property type="entry name" value="Medium-chain alcohol dehydrogenases, catalytic domain"/>
    <property type="match status" value="1"/>
</dbReference>
<sequence length="2053" mass="228649">MNPVTSKDDNIVQIETHGADPIKLNIYKGDVVISGIGGRFPQSEDVEEFKKNLYEGVDMVTMDGKHWPAGIMGTPPRSGKLKNSDLFDASFFGINEKQANTTDPQFRILLETAYEAIVDAGVNPQTLRGTKTGVFVGCAINDAETCRTHDPSDFSKYTILTYCRSLMPSLISFAFDLKGPSSLVDAACASSFFAINQALISMRMGQCDAAIVAASNMIFRPNTTVSLQKLGVLSPRGKCCSFDASADGYVRSEAVVVLFLQKSSDANRIYTTLVNAKVSIDGSKDKGIVFPSREAQIKLIEDVYAEAKVNLHDVAFVECHATGTRVGDTEEGNAVASAFCKDRNSPLLIASTRTNTGHSEAVAGLLSLVKIIFSMETGLIPPCLNFQSPSPHIEALHDGRMKVITEVTPMNSPFVSANSFGLGGTNGHILVKAHLKNKTTTKLDSVPRLVCVSGRTETAVEYMLDKIISQPRDDEFYALIHKVHELNIPQHNYRGFALLSDTQPWKEVQHMNIKSRPIWYVFSGIGSHWAGLARDLLKLEKFRVLANRVADILKTENFDMMRILTSPDKSIMDNVLNCVISITATQLILVDLLKELGIVPDGMIGHSLGEIGCAYADGTLTLEEAIKISYWRGKCLLDSNLPKKAMAVVGMSWEELEKRVPPGIEIACHNYADVSSISGPCELIDEFINHLSDDKIFASRIPSAGFAFHSKYIADVGPKFLEKLEKIITNPKPRSDKWLSTSVPAEKWNSPEAHYSSAVYHLNNFLNPVLFHEALKMIPSNAIVVEIGPHALLQSIIKKVLSSDGTSVGLLDKYQPDNLEFFLKNIGRLYNAGLQAEVQNIFPPIQFPVSRGTPMIQSLIRWDHSVSYDVPYITDPSCCYLNDNTILQINPSSDEHSFYLNHSICGTALFPASGYIYLIWKMLAKFYGKSVEEFPVVIEEIQFLQATVLQPDVAMKFSITILLGSGSFEITESGSVVAKGYVQQPDNIRNQFLPLPKLGKISNYRLNSTEIYSEFNLRGYNYKGEFCGIKSSDDCGTYGEIYATENLVTFIDAILQFVIFGTFKKRVLELPSRLHRVVIDPHKYKELKQSLSKDQKFLPISHYKDMKTVYCGGIEITGIQTTLASYRQFEKATPLIKKYTFVPFETDQDVIELDLYQILTVIFNIVIENNINSNKPKIVIIHESGSINDSLMAKFSKIIKSTSEEVNFIVASSLPGFSRHCDQFGAQCITNNLSNGPVDTECTLIALTNATRNSTKLKNSVHSTSDGGFILSVEDTLYKSNFENLGLKRIMKLNTGGKFILLFRKANSTLPSKVISVEKTSDQWIDEVQHVKEDEKTLILSQEQNRAIMELMKATDKKNLRSLFILDQEIGDNFLESSVITEQLKNDLVQNVFKDSHWGSYQCLNVERQSDSQLSAHAYVKSLIPGDISSLQWVKDPVAEESNAGSKMCHVYYASLDTRDLSMVSNRGSTIMNSLSHQPKDKVLGLEFSGRDEEGRRVMGIAEGCLSTTIHPDLNFSWEVPQKWTLEEASSVPLSYAAAYYGLFVRGNLQLGESILVHNGAMCVCQAAISIALHARCKVYVTVGSETVESFLQKKFPNIITINYENVQDSLFEQKILKLTNDEGVSLIFNCKTKDKLLSIGRCLQKNGRFLQMKNLEAQKFPMEILKNASLHVINFDVLMKSDGDNSDLTKVIELMNEGIGNGAVIPLERKIYGEENLDEAFKSLSNDNKTFKVTVKIRDEEAQSVVKPSHRFIKTSSTVRLYPTKTYVLIGDFDRTAVELIYWLISRGAVKIAFATHTKIVNGYQSFHTQQWIHAHVDLLFYEYDCANESGTSNLLQKANALGPVGGIFYLEHISQKNRSDAPSKSFSSVTAVENLDLVTRTSCSELDYFVIFSTNTTSKDKDGILVDLSHAAAERICGNRRAEGFPSVAIRWENLESLPLIRLVLYLTCLDQLLEYSDPILIVSTANESNIVNETAEIKSELLNILRNAFDIKIDDSSMENTLPEVGLDSLMSAEIQQIFQRKFGIELTANDIHEMTIARLTELHAQAQKQ</sequence>
<feature type="active site" description="Proton acceptor; for dehydratase activity" evidence="16">
    <location>
        <position position="902"/>
    </location>
</feature>
<dbReference type="Gene3D" id="3.40.47.10">
    <property type="match status" value="1"/>
</dbReference>
<dbReference type="InterPro" id="IPR014043">
    <property type="entry name" value="Acyl_transferase_dom"/>
</dbReference>
<reference evidence="20 21" key="1">
    <citation type="submission" date="2024-03" db="EMBL/GenBank/DDBJ databases">
        <title>Adaptation during the transition from Ophiocordyceps entomopathogen to insect associate is accompanied by gene loss and intensified selection.</title>
        <authorList>
            <person name="Ward C.M."/>
            <person name="Onetto C.A."/>
            <person name="Borneman A.R."/>
        </authorList>
    </citation>
    <scope>NUCLEOTIDE SEQUENCE [LARGE SCALE GENOMIC DNA]</scope>
    <source>
        <strain evidence="20">AWRI1</strain>
        <tissue evidence="20">Single Adult Female</tissue>
    </source>
</reference>
<keyword evidence="11" id="KW-0520">NAD</keyword>
<evidence type="ECO:0000256" key="13">
    <source>
        <dbReference type="ARBA" id="ARBA00023160"/>
    </source>
</evidence>
<dbReference type="SUPFAM" id="SSF53901">
    <property type="entry name" value="Thiolase-like"/>
    <property type="match status" value="1"/>
</dbReference>
<dbReference type="SMART" id="SM00827">
    <property type="entry name" value="PKS_AT"/>
    <property type="match status" value="1"/>
</dbReference>
<dbReference type="InterPro" id="IPR014031">
    <property type="entry name" value="Ketoacyl_synth_C"/>
</dbReference>
<dbReference type="SUPFAM" id="SSF50129">
    <property type="entry name" value="GroES-like"/>
    <property type="match status" value="1"/>
</dbReference>
<dbReference type="InterPro" id="IPR036736">
    <property type="entry name" value="ACP-like_sf"/>
</dbReference>
<keyword evidence="7" id="KW-0378">Hydrolase</keyword>
<dbReference type="GO" id="GO:0016491">
    <property type="term" value="F:oxidoreductase activity"/>
    <property type="evidence" value="ECO:0007669"/>
    <property type="project" value="UniProtKB-KW"/>
</dbReference>
<keyword evidence="3" id="KW-0596">Phosphopantetheine</keyword>
<dbReference type="SUPFAM" id="SSF52151">
    <property type="entry name" value="FabD/lysophospholipase-like"/>
    <property type="match status" value="1"/>
</dbReference>
<evidence type="ECO:0000256" key="15">
    <source>
        <dbReference type="ARBA" id="ARBA00044883"/>
    </source>
</evidence>
<evidence type="ECO:0000256" key="2">
    <source>
        <dbReference type="ARBA" id="ARBA00018769"/>
    </source>
</evidence>
<protein>
    <recommendedName>
        <fullName evidence="2">Fatty acid synthase</fullName>
        <ecNumber evidence="1">2.3.1.85</ecNumber>
    </recommendedName>
</protein>
<dbReference type="CDD" id="cd00833">
    <property type="entry name" value="PKS"/>
    <property type="match status" value="1"/>
</dbReference>
<dbReference type="SUPFAM" id="SSF47336">
    <property type="entry name" value="ACP-like"/>
    <property type="match status" value="1"/>
</dbReference>
<dbReference type="Gene3D" id="1.10.1200.10">
    <property type="entry name" value="ACP-like"/>
    <property type="match status" value="1"/>
</dbReference>
<dbReference type="Pfam" id="PF08659">
    <property type="entry name" value="KR"/>
    <property type="match status" value="1"/>
</dbReference>
<comment type="catalytic activity">
    <reaction evidence="15">
        <text>acetyl-CoA + n malonyl-CoA + 2n NADPH + 2n H(+) = a long-chain fatty acid + (n+1) CoA + n CO2 + 2n NADP(+).</text>
        <dbReference type="EC" id="2.3.1.85"/>
    </reaction>
</comment>
<dbReference type="InterPro" id="IPR001227">
    <property type="entry name" value="Ac_transferase_dom_sf"/>
</dbReference>
<name>A0AAN9Y8Z6_9HEMI</name>
<feature type="domain" description="Carrier" evidence="17">
    <location>
        <begin position="1971"/>
        <end position="2053"/>
    </location>
</feature>
<evidence type="ECO:0000259" key="19">
    <source>
        <dbReference type="PROSITE" id="PS52019"/>
    </source>
</evidence>
<dbReference type="InterPro" id="IPR049900">
    <property type="entry name" value="PKS_mFAS_DH"/>
</dbReference>
<dbReference type="PANTHER" id="PTHR43775">
    <property type="entry name" value="FATTY ACID SYNTHASE"/>
    <property type="match status" value="1"/>
</dbReference>
<proteinExistence type="predicted"/>
<feature type="domain" description="Ketosynthase family 3 (KS3)" evidence="18">
    <location>
        <begin position="28"/>
        <end position="433"/>
    </location>
</feature>
<dbReference type="Gene3D" id="3.40.50.720">
    <property type="entry name" value="NAD(P)-binding Rossmann-like Domain"/>
    <property type="match status" value="1"/>
</dbReference>
<dbReference type="Pfam" id="PF00698">
    <property type="entry name" value="Acyl_transf_1"/>
    <property type="match status" value="1"/>
</dbReference>
<dbReference type="InterPro" id="IPR016039">
    <property type="entry name" value="Thiolase-like"/>
</dbReference>
<dbReference type="Gene3D" id="3.10.129.110">
    <property type="entry name" value="Polyketide synthase dehydratase"/>
    <property type="match status" value="1"/>
</dbReference>
<evidence type="ECO:0000256" key="6">
    <source>
        <dbReference type="ARBA" id="ARBA00022679"/>
    </source>
</evidence>
<dbReference type="InterPro" id="IPR013968">
    <property type="entry name" value="PKS_KR"/>
</dbReference>
<evidence type="ECO:0000313" key="21">
    <source>
        <dbReference type="Proteomes" id="UP001367676"/>
    </source>
</evidence>
<dbReference type="Pfam" id="PF00109">
    <property type="entry name" value="ketoacyl-synt"/>
    <property type="match status" value="1"/>
</dbReference>
<feature type="region of interest" description="N-terminal hotdog fold" evidence="16">
    <location>
        <begin position="864"/>
        <end position="989"/>
    </location>
</feature>
<dbReference type="Gene3D" id="3.40.366.10">
    <property type="entry name" value="Malonyl-Coenzyme A Acyl Carrier Protein, domain 2"/>
    <property type="match status" value="1"/>
</dbReference>
<evidence type="ECO:0000313" key="20">
    <source>
        <dbReference type="EMBL" id="KAK7601925.1"/>
    </source>
</evidence>
<dbReference type="GO" id="GO:0004312">
    <property type="term" value="F:fatty acid synthase activity"/>
    <property type="evidence" value="ECO:0007669"/>
    <property type="project" value="UniProtKB-EC"/>
</dbReference>
<evidence type="ECO:0000256" key="10">
    <source>
        <dbReference type="ARBA" id="ARBA00023002"/>
    </source>
</evidence>
<dbReference type="GO" id="GO:0004315">
    <property type="term" value="F:3-oxoacyl-[acyl-carrier-protein] synthase activity"/>
    <property type="evidence" value="ECO:0007669"/>
    <property type="project" value="InterPro"/>
</dbReference>
<dbReference type="PROSITE" id="PS00606">
    <property type="entry name" value="KS3_1"/>
    <property type="match status" value="1"/>
</dbReference>
<evidence type="ECO:0000256" key="4">
    <source>
        <dbReference type="ARBA" id="ARBA00022516"/>
    </source>
</evidence>
<keyword evidence="13" id="KW-0275">Fatty acid biosynthesis</keyword>
<evidence type="ECO:0000259" key="17">
    <source>
        <dbReference type="PROSITE" id="PS50075"/>
    </source>
</evidence>
<dbReference type="InterPro" id="IPR049391">
    <property type="entry name" value="FAS_pseudo-KR"/>
</dbReference>
<dbReference type="InterPro" id="IPR009081">
    <property type="entry name" value="PP-bd_ACP"/>
</dbReference>
<dbReference type="Pfam" id="PF16197">
    <property type="entry name" value="KAsynt_C_assoc"/>
    <property type="match status" value="1"/>
</dbReference>
<organism evidence="20 21">
    <name type="scientific">Parthenolecanium corni</name>
    <dbReference type="NCBI Taxonomy" id="536013"/>
    <lineage>
        <taxon>Eukaryota</taxon>
        <taxon>Metazoa</taxon>
        <taxon>Ecdysozoa</taxon>
        <taxon>Arthropoda</taxon>
        <taxon>Hexapoda</taxon>
        <taxon>Insecta</taxon>
        <taxon>Pterygota</taxon>
        <taxon>Neoptera</taxon>
        <taxon>Paraneoptera</taxon>
        <taxon>Hemiptera</taxon>
        <taxon>Sternorrhyncha</taxon>
        <taxon>Coccoidea</taxon>
        <taxon>Coccidae</taxon>
        <taxon>Parthenolecanium</taxon>
    </lineage>
</organism>
<dbReference type="EMBL" id="JBBCAQ010000010">
    <property type="protein sequence ID" value="KAK7601925.1"/>
    <property type="molecule type" value="Genomic_DNA"/>
</dbReference>
<dbReference type="CDD" id="cd05195">
    <property type="entry name" value="enoyl_red"/>
    <property type="match status" value="1"/>
</dbReference>
<dbReference type="InterPro" id="IPR020843">
    <property type="entry name" value="ER"/>
</dbReference>
<dbReference type="GO" id="GO:0006633">
    <property type="term" value="P:fatty acid biosynthetic process"/>
    <property type="evidence" value="ECO:0007669"/>
    <property type="project" value="UniProtKB-KW"/>
</dbReference>
<dbReference type="InterPro" id="IPR011032">
    <property type="entry name" value="GroES-like_sf"/>
</dbReference>
<keyword evidence="9" id="KW-0521">NADP</keyword>
<evidence type="ECO:0000256" key="14">
    <source>
        <dbReference type="ARBA" id="ARBA00023268"/>
    </source>
</evidence>
<dbReference type="PROSITE" id="PS52019">
    <property type="entry name" value="PKS_MFAS_DH"/>
    <property type="match status" value="1"/>
</dbReference>
<dbReference type="InterPro" id="IPR016035">
    <property type="entry name" value="Acyl_Trfase/lysoPLipase"/>
</dbReference>
<feature type="active site" description="Proton donor; for dehydratase activity" evidence="16">
    <location>
        <position position="1052"/>
    </location>
</feature>
<comment type="caution">
    <text evidence="20">The sequence shown here is derived from an EMBL/GenBank/DDBJ whole genome shotgun (WGS) entry which is preliminary data.</text>
</comment>
<dbReference type="InterPro" id="IPR050091">
    <property type="entry name" value="PKS_NRPS_Biosynth_Enz"/>
</dbReference>